<dbReference type="GO" id="GO:0009279">
    <property type="term" value="C:cell outer membrane"/>
    <property type="evidence" value="ECO:0007669"/>
    <property type="project" value="UniProtKB-SubCell"/>
</dbReference>
<evidence type="ECO:0008006" key="10">
    <source>
        <dbReference type="Google" id="ProtNLM"/>
    </source>
</evidence>
<organism evidence="9">
    <name type="scientific">uncultured Dysgonomonas sp</name>
    <dbReference type="NCBI Taxonomy" id="206096"/>
    <lineage>
        <taxon>Bacteria</taxon>
        <taxon>Pseudomonadati</taxon>
        <taxon>Bacteroidota</taxon>
        <taxon>Bacteroidia</taxon>
        <taxon>Bacteroidales</taxon>
        <taxon>Dysgonomonadaceae</taxon>
        <taxon>Dysgonomonas</taxon>
        <taxon>environmental samples</taxon>
    </lineage>
</organism>
<dbReference type="Gene3D" id="1.20.1600.10">
    <property type="entry name" value="Outer membrane efflux proteins (OEP)"/>
    <property type="match status" value="1"/>
</dbReference>
<reference evidence="9" key="1">
    <citation type="submission" date="2016-04" db="EMBL/GenBank/DDBJ databases">
        <authorList>
            <person name="Evans L.H."/>
            <person name="Alamgir A."/>
            <person name="Owens N."/>
            <person name="Weber N.D."/>
            <person name="Virtaneva K."/>
            <person name="Barbian K."/>
            <person name="Babar A."/>
            <person name="Rosenke K."/>
        </authorList>
    </citation>
    <scope>NUCLEOTIDE SEQUENCE</scope>
    <source>
        <strain evidence="9">86-2</strain>
    </source>
</reference>
<evidence type="ECO:0000256" key="4">
    <source>
        <dbReference type="ARBA" id="ARBA00022452"/>
    </source>
</evidence>
<gene>
    <name evidence="9" type="ORF">KL86DYS2_10919</name>
</gene>
<evidence type="ECO:0000256" key="6">
    <source>
        <dbReference type="ARBA" id="ARBA00023136"/>
    </source>
</evidence>
<comment type="similarity">
    <text evidence="2">Belongs to the outer membrane factor (OMF) (TC 1.B.17) family.</text>
</comment>
<dbReference type="AlphaFoldDB" id="A0A212J7T6"/>
<dbReference type="GO" id="GO:0015288">
    <property type="term" value="F:porin activity"/>
    <property type="evidence" value="ECO:0007669"/>
    <property type="project" value="TreeGrafter"/>
</dbReference>
<proteinExistence type="inferred from homology"/>
<evidence type="ECO:0000313" key="9">
    <source>
        <dbReference type="EMBL" id="SBV95492.1"/>
    </source>
</evidence>
<evidence type="ECO:0000256" key="5">
    <source>
        <dbReference type="ARBA" id="ARBA00022692"/>
    </source>
</evidence>
<evidence type="ECO:0000256" key="7">
    <source>
        <dbReference type="ARBA" id="ARBA00023237"/>
    </source>
</evidence>
<keyword evidence="7" id="KW-0998">Cell outer membrane</keyword>
<dbReference type="PANTHER" id="PTHR30026:SF20">
    <property type="entry name" value="OUTER MEMBRANE PROTEIN TOLC"/>
    <property type="match status" value="1"/>
</dbReference>
<dbReference type="PANTHER" id="PTHR30026">
    <property type="entry name" value="OUTER MEMBRANE PROTEIN TOLC"/>
    <property type="match status" value="1"/>
</dbReference>
<evidence type="ECO:0000256" key="1">
    <source>
        <dbReference type="ARBA" id="ARBA00004442"/>
    </source>
</evidence>
<accession>A0A212J7T6</accession>
<keyword evidence="4" id="KW-1134">Transmembrane beta strand</keyword>
<dbReference type="SUPFAM" id="SSF56954">
    <property type="entry name" value="Outer membrane efflux proteins (OEP)"/>
    <property type="match status" value="1"/>
</dbReference>
<dbReference type="InterPro" id="IPR003423">
    <property type="entry name" value="OMP_efflux"/>
</dbReference>
<name>A0A212J7T6_9BACT</name>
<dbReference type="EMBL" id="FLUL01000001">
    <property type="protein sequence ID" value="SBV95492.1"/>
    <property type="molecule type" value="Genomic_DNA"/>
</dbReference>
<evidence type="ECO:0000256" key="3">
    <source>
        <dbReference type="ARBA" id="ARBA00022448"/>
    </source>
</evidence>
<comment type="subcellular location">
    <subcellularLocation>
        <location evidence="1">Cell outer membrane</location>
    </subcellularLocation>
</comment>
<keyword evidence="8" id="KW-0175">Coiled coil</keyword>
<keyword evidence="6" id="KW-0472">Membrane</keyword>
<dbReference type="GO" id="GO:0015562">
    <property type="term" value="F:efflux transmembrane transporter activity"/>
    <property type="evidence" value="ECO:0007669"/>
    <property type="project" value="InterPro"/>
</dbReference>
<keyword evidence="3" id="KW-0813">Transport</keyword>
<sequence length="458" mass="53017">MHRIKNMKRLSLFIVTTLFFNTFIMAQDNILTLDECIRIGIENNLLLKSQSEEIRKAGYEHSASRTKLLPVINGFGNFTNNVDVGTSVTDGSRMGTMLGIDMPYMTTQGLRYNTSVGAQLSMPLYNQTLYTSISIAEKMKELTHYSYEKAKEDITIEICKIYYLAQTTVEQIRLTDENIDRLKALADITRAFFDNGMAMDVDLKRVNINIENLTVQRENAKAMYQQQLNLLKYILDLPLESDFGLVYVSADEMTVPELSGLSKDLNEFKILYSQKNIVEKQKKAINQGYIPTLSLVGQLSYTNYTDHFDNYFHSNSSNSLNKWYNSFYWGVSLNIPIFDGFSKRMNRKKANSDYIKIRFQIEDTEKKMQTQYDNTINDWLNNYRNYTKQKDNYSLAGDVYKVTADRYKEGIVSMTELLQDEMRLTDAQNNFINAHYSCRITELQLLKLTGKLDELSIK</sequence>
<keyword evidence="5" id="KW-0812">Transmembrane</keyword>
<dbReference type="Pfam" id="PF02321">
    <property type="entry name" value="OEP"/>
    <property type="match status" value="2"/>
</dbReference>
<feature type="coiled-coil region" evidence="8">
    <location>
        <begin position="203"/>
        <end position="230"/>
    </location>
</feature>
<evidence type="ECO:0000256" key="8">
    <source>
        <dbReference type="SAM" id="Coils"/>
    </source>
</evidence>
<dbReference type="GO" id="GO:1990281">
    <property type="term" value="C:efflux pump complex"/>
    <property type="evidence" value="ECO:0007669"/>
    <property type="project" value="TreeGrafter"/>
</dbReference>
<protein>
    <recommendedName>
        <fullName evidence="10">Outer membrane efflux protein</fullName>
    </recommendedName>
</protein>
<evidence type="ECO:0000256" key="2">
    <source>
        <dbReference type="ARBA" id="ARBA00007613"/>
    </source>
</evidence>
<dbReference type="InterPro" id="IPR051906">
    <property type="entry name" value="TolC-like"/>
</dbReference>